<dbReference type="GO" id="GO:0032259">
    <property type="term" value="P:methylation"/>
    <property type="evidence" value="ECO:0007669"/>
    <property type="project" value="UniProtKB-KW"/>
</dbReference>
<dbReference type="Pfam" id="PF01135">
    <property type="entry name" value="PCMT"/>
    <property type="match status" value="1"/>
</dbReference>
<comment type="subcellular location">
    <subcellularLocation>
        <location evidence="1">Cytoplasm</location>
    </subcellularLocation>
</comment>
<evidence type="ECO:0000313" key="12">
    <source>
        <dbReference type="EMBL" id="AUN99759.1"/>
    </source>
</evidence>
<dbReference type="RefSeq" id="WP_102245048.1">
    <property type="nucleotide sequence ID" value="NZ_CP025704.1"/>
</dbReference>
<keyword evidence="8" id="KW-0949">S-adenosyl-L-methionine</keyword>
<evidence type="ECO:0000256" key="3">
    <source>
        <dbReference type="ARBA" id="ARBA00011890"/>
    </source>
</evidence>
<name>A0A2K9NW59_BACTC</name>
<dbReference type="PANTHER" id="PTHR11579:SF0">
    <property type="entry name" value="PROTEIN-L-ISOASPARTATE(D-ASPARTATE) O-METHYLTRANSFERASE"/>
    <property type="match status" value="1"/>
</dbReference>
<evidence type="ECO:0000256" key="4">
    <source>
        <dbReference type="ARBA" id="ARBA00013346"/>
    </source>
</evidence>
<dbReference type="GO" id="GO:0004719">
    <property type="term" value="F:protein-L-isoaspartate (D-aspartate) O-methyltransferase activity"/>
    <property type="evidence" value="ECO:0007669"/>
    <property type="project" value="UniProtKB-EC"/>
</dbReference>
<evidence type="ECO:0000256" key="1">
    <source>
        <dbReference type="ARBA" id="ARBA00004496"/>
    </source>
</evidence>
<dbReference type="KEGG" id="bsto:C0V70_16925"/>
<dbReference type="AlphaFoldDB" id="A0A2K9NW59"/>
<comment type="similarity">
    <text evidence="2">Belongs to the methyltransferase superfamily. L-isoaspartyl/D-aspartyl protein methyltransferase family.</text>
</comment>
<dbReference type="PANTHER" id="PTHR11579">
    <property type="entry name" value="PROTEIN-L-ISOASPARTATE O-METHYLTRANSFERASE"/>
    <property type="match status" value="1"/>
</dbReference>
<dbReference type="Proteomes" id="UP000235584">
    <property type="component" value="Chromosome"/>
</dbReference>
<dbReference type="EMBL" id="CP025704">
    <property type="protein sequence ID" value="AUN99759.1"/>
    <property type="molecule type" value="Genomic_DNA"/>
</dbReference>
<keyword evidence="5" id="KW-0963">Cytoplasm</keyword>
<dbReference type="SUPFAM" id="SSF53335">
    <property type="entry name" value="S-adenosyl-L-methionine-dependent methyltransferases"/>
    <property type="match status" value="1"/>
</dbReference>
<dbReference type="OrthoDB" id="5293095at2"/>
<organism evidence="12 13">
    <name type="scientific">Bacteriovorax stolpii</name>
    <name type="common">Bdellovibrio stolpii</name>
    <dbReference type="NCBI Taxonomy" id="960"/>
    <lineage>
        <taxon>Bacteria</taxon>
        <taxon>Pseudomonadati</taxon>
        <taxon>Bdellovibrionota</taxon>
        <taxon>Bacteriovoracia</taxon>
        <taxon>Bacteriovoracales</taxon>
        <taxon>Bacteriovoracaceae</taxon>
        <taxon>Bacteriovorax</taxon>
    </lineage>
</organism>
<proteinExistence type="inferred from homology"/>
<protein>
    <recommendedName>
        <fullName evidence="4">Protein-L-isoaspartate O-methyltransferase</fullName>
        <ecNumber evidence="3">2.1.1.77</ecNumber>
    </recommendedName>
    <alternativeName>
        <fullName evidence="11">L-isoaspartyl protein carboxyl methyltransferase</fullName>
    </alternativeName>
    <alternativeName>
        <fullName evidence="9">Protein L-isoaspartyl methyltransferase</fullName>
    </alternativeName>
    <alternativeName>
        <fullName evidence="10">Protein-beta-aspartate methyltransferase</fullName>
    </alternativeName>
</protein>
<dbReference type="EC" id="2.1.1.77" evidence="3"/>
<accession>A0A2K9NW59</accession>
<gene>
    <name evidence="12" type="ORF">C0V70_16925</name>
</gene>
<evidence type="ECO:0000256" key="11">
    <source>
        <dbReference type="ARBA" id="ARBA00031350"/>
    </source>
</evidence>
<dbReference type="Gene3D" id="3.40.50.150">
    <property type="entry name" value="Vaccinia Virus protein VP39"/>
    <property type="match status" value="1"/>
</dbReference>
<keyword evidence="7 12" id="KW-0808">Transferase</keyword>
<evidence type="ECO:0000256" key="10">
    <source>
        <dbReference type="ARBA" id="ARBA00031323"/>
    </source>
</evidence>
<evidence type="ECO:0000256" key="5">
    <source>
        <dbReference type="ARBA" id="ARBA00022490"/>
    </source>
</evidence>
<evidence type="ECO:0000256" key="7">
    <source>
        <dbReference type="ARBA" id="ARBA00022679"/>
    </source>
</evidence>
<reference evidence="12 13" key="1">
    <citation type="submission" date="2018-01" db="EMBL/GenBank/DDBJ databases">
        <title>Complete genome sequence of Bacteriovorax stolpii DSM12778.</title>
        <authorList>
            <person name="Tang B."/>
            <person name="Chang J."/>
        </authorList>
    </citation>
    <scope>NUCLEOTIDE SEQUENCE [LARGE SCALE GENOMIC DNA]</scope>
    <source>
        <strain evidence="12 13">DSM 12778</strain>
    </source>
</reference>
<dbReference type="CDD" id="cd02440">
    <property type="entry name" value="AdoMet_MTases"/>
    <property type="match status" value="1"/>
</dbReference>
<dbReference type="InterPro" id="IPR029063">
    <property type="entry name" value="SAM-dependent_MTases_sf"/>
</dbReference>
<evidence type="ECO:0000256" key="8">
    <source>
        <dbReference type="ARBA" id="ARBA00022691"/>
    </source>
</evidence>
<evidence type="ECO:0000313" key="13">
    <source>
        <dbReference type="Proteomes" id="UP000235584"/>
    </source>
</evidence>
<dbReference type="GO" id="GO:0005737">
    <property type="term" value="C:cytoplasm"/>
    <property type="evidence" value="ECO:0007669"/>
    <property type="project" value="UniProtKB-SubCell"/>
</dbReference>
<evidence type="ECO:0000256" key="6">
    <source>
        <dbReference type="ARBA" id="ARBA00022603"/>
    </source>
</evidence>
<evidence type="ECO:0000256" key="2">
    <source>
        <dbReference type="ARBA" id="ARBA00005369"/>
    </source>
</evidence>
<keyword evidence="6 12" id="KW-0489">Methyltransferase</keyword>
<evidence type="ECO:0000256" key="9">
    <source>
        <dbReference type="ARBA" id="ARBA00030757"/>
    </source>
</evidence>
<dbReference type="InterPro" id="IPR000682">
    <property type="entry name" value="PCMT"/>
</dbReference>
<keyword evidence="13" id="KW-1185">Reference proteome</keyword>
<sequence>MPVSEFQNQLIKIAEQNNIHHPLSEKVKRAFMEVPRHKFVPVFRIDGDWINITENNLEEYLPYLYGDFPLGIYASEGQIVSTISQPSFVLRMIDMLKLEEGDNVFELGTGSGWNAALMSRIVGPKGKIVSLEIIPELIERAKISFESCGITNVEVHAGDAVDGWKPEAPYDKAVFSAGAFDLPKAFHEQVRVGGHLLFVLKHVQGDTLYLMEKRTDHFSSIYSMDCSFVPMTGKYKKGQPKMVHSIPYYKGLTLDIYPIKGNHYAPVEGDIVMPQGDSEFVWSSGW</sequence>